<dbReference type="EMBL" id="CP040058">
    <property type="protein sequence ID" value="QCP34752.1"/>
    <property type="molecule type" value="Genomic_DNA"/>
</dbReference>
<keyword evidence="3" id="KW-1185">Reference proteome</keyword>
<proteinExistence type="predicted"/>
<evidence type="ECO:0000313" key="2">
    <source>
        <dbReference type="EMBL" id="QCP34752.1"/>
    </source>
</evidence>
<keyword evidence="1" id="KW-0812">Transmembrane</keyword>
<accession>A0A4P8IAS6</accession>
<evidence type="ECO:0000256" key="1">
    <source>
        <dbReference type="SAM" id="Phobius"/>
    </source>
</evidence>
<name>A0A4P8IAS6_9FIRM</name>
<dbReference type="Proteomes" id="UP000298653">
    <property type="component" value="Chromosome"/>
</dbReference>
<dbReference type="AlphaFoldDB" id="A0A4P8IAS6"/>
<feature type="transmembrane region" description="Helical" evidence="1">
    <location>
        <begin position="25"/>
        <end position="50"/>
    </location>
</feature>
<reference evidence="2 3" key="1">
    <citation type="submission" date="2019-05" db="EMBL/GenBank/DDBJ databases">
        <title>Complete genome sequencing of Anaerostipes rhamnosivorans.</title>
        <authorList>
            <person name="Bui T.P.N."/>
            <person name="de Vos W.M."/>
        </authorList>
    </citation>
    <scope>NUCLEOTIDE SEQUENCE [LARGE SCALE GENOMIC DNA]</scope>
    <source>
        <strain evidence="2 3">1y2</strain>
    </source>
</reference>
<organism evidence="2 3">
    <name type="scientific">Anaerostipes rhamnosivorans</name>
    <dbReference type="NCBI Taxonomy" id="1229621"/>
    <lineage>
        <taxon>Bacteria</taxon>
        <taxon>Bacillati</taxon>
        <taxon>Bacillota</taxon>
        <taxon>Clostridia</taxon>
        <taxon>Lachnospirales</taxon>
        <taxon>Lachnospiraceae</taxon>
        <taxon>Anaerostipes</taxon>
    </lineage>
</organism>
<keyword evidence="1" id="KW-0472">Membrane</keyword>
<evidence type="ECO:0000313" key="3">
    <source>
        <dbReference type="Proteomes" id="UP000298653"/>
    </source>
</evidence>
<keyword evidence="1" id="KW-1133">Transmembrane helix</keyword>
<sequence length="51" mass="5820">MTFFFREMRTIETALTFGIITGADVLYGMIASAWTVLAAVNCYFFIYLILI</sequence>
<dbReference type="KEGG" id="arf:AR1Y2_1298"/>
<gene>
    <name evidence="2" type="ORF">AR1Y2_1298</name>
</gene>
<protein>
    <submittedName>
        <fullName evidence="2">Uncharacterized protein</fullName>
    </submittedName>
</protein>